<evidence type="ECO:0000313" key="1">
    <source>
        <dbReference type="EMBL" id="PKI75225.1"/>
    </source>
</evidence>
<dbReference type="AlphaFoldDB" id="A0A2I0L3D7"/>
<protein>
    <submittedName>
        <fullName evidence="1">Uncharacterized protein</fullName>
    </submittedName>
</protein>
<dbReference type="EMBL" id="PGOL01000181">
    <property type="protein sequence ID" value="PKI75225.1"/>
    <property type="molecule type" value="Genomic_DNA"/>
</dbReference>
<organism evidence="1 2">
    <name type="scientific">Punica granatum</name>
    <name type="common">Pomegranate</name>
    <dbReference type="NCBI Taxonomy" id="22663"/>
    <lineage>
        <taxon>Eukaryota</taxon>
        <taxon>Viridiplantae</taxon>
        <taxon>Streptophyta</taxon>
        <taxon>Embryophyta</taxon>
        <taxon>Tracheophyta</taxon>
        <taxon>Spermatophyta</taxon>
        <taxon>Magnoliopsida</taxon>
        <taxon>eudicotyledons</taxon>
        <taxon>Gunneridae</taxon>
        <taxon>Pentapetalae</taxon>
        <taxon>rosids</taxon>
        <taxon>malvids</taxon>
        <taxon>Myrtales</taxon>
        <taxon>Lythraceae</taxon>
        <taxon>Punica</taxon>
    </lineage>
</organism>
<reference evidence="1 2" key="1">
    <citation type="submission" date="2017-11" db="EMBL/GenBank/DDBJ databases">
        <title>De-novo sequencing of pomegranate (Punica granatum L.) genome.</title>
        <authorList>
            <person name="Akparov Z."/>
            <person name="Amiraslanov A."/>
            <person name="Hajiyeva S."/>
            <person name="Abbasov M."/>
            <person name="Kaur K."/>
            <person name="Hamwieh A."/>
            <person name="Solovyev V."/>
            <person name="Salamov A."/>
            <person name="Braich B."/>
            <person name="Kosarev P."/>
            <person name="Mahmoud A."/>
            <person name="Hajiyev E."/>
            <person name="Babayeva S."/>
            <person name="Izzatullayeva V."/>
            <person name="Mammadov A."/>
            <person name="Mammadov A."/>
            <person name="Sharifova S."/>
            <person name="Ojaghi J."/>
            <person name="Eynullazada K."/>
            <person name="Bayramov B."/>
            <person name="Abdulazimova A."/>
            <person name="Shahmuradov I."/>
        </authorList>
    </citation>
    <scope>NUCLEOTIDE SEQUENCE [LARGE SCALE GENOMIC DNA]</scope>
    <source>
        <strain evidence="2">cv. AG2017</strain>
        <tissue evidence="1">Leaf</tissue>
    </source>
</reference>
<proteinExistence type="predicted"/>
<comment type="caution">
    <text evidence="1">The sequence shown here is derived from an EMBL/GenBank/DDBJ whole genome shotgun (WGS) entry which is preliminary data.</text>
</comment>
<sequence length="158" mass="17498">MGPVWVGDDLPYRLEKGKCIVLGNQWPGLSWCLLWKRPGLDANDRERPNVACWSDPLWRPRGELQTGRPQCTSLAKVVLARTSIGDAPVYVACKCSWQVDDVGDGPAARVEHECPRPHCQCDPWWAACAIVAPDLLVSPMSTEMVALMAYVSLSCFCL</sequence>
<name>A0A2I0L3D7_PUNGR</name>
<evidence type="ECO:0000313" key="2">
    <source>
        <dbReference type="Proteomes" id="UP000233551"/>
    </source>
</evidence>
<gene>
    <name evidence="1" type="ORF">CRG98_004376</name>
</gene>
<dbReference type="Proteomes" id="UP000233551">
    <property type="component" value="Unassembled WGS sequence"/>
</dbReference>
<accession>A0A2I0L3D7</accession>
<keyword evidence="2" id="KW-1185">Reference proteome</keyword>